<sequence>MDLTTSFGFFCRIAYPFWLSLILYTSVVIISLYVYQFPDFPDVWTKWTGLDKKWNDDIGLINYSNAGESG</sequence>
<evidence type="ECO:0000259" key="2">
    <source>
        <dbReference type="Pfam" id="PF24871"/>
    </source>
</evidence>
<proteinExistence type="predicted"/>
<gene>
    <name evidence="3" type="ORF">ANCCAN_29448</name>
</gene>
<evidence type="ECO:0000313" key="4">
    <source>
        <dbReference type="Proteomes" id="UP000252519"/>
    </source>
</evidence>
<dbReference type="InterPro" id="IPR056769">
    <property type="entry name" value="Piezo_TM1-24"/>
</dbReference>
<dbReference type="EMBL" id="JOJR01016173">
    <property type="protein sequence ID" value="RCN24847.1"/>
    <property type="molecule type" value="Genomic_DNA"/>
</dbReference>
<keyword evidence="4" id="KW-1185">Reference proteome</keyword>
<dbReference type="GO" id="GO:0016020">
    <property type="term" value="C:membrane"/>
    <property type="evidence" value="ECO:0007669"/>
    <property type="project" value="InterPro"/>
</dbReference>
<evidence type="ECO:0000313" key="3">
    <source>
        <dbReference type="EMBL" id="RCN24847.1"/>
    </source>
</evidence>
<dbReference type="Pfam" id="PF24871">
    <property type="entry name" value="Piezo_TM1-24"/>
    <property type="match status" value="1"/>
</dbReference>
<dbReference type="OrthoDB" id="303066at2759"/>
<dbReference type="InterPro" id="IPR027272">
    <property type="entry name" value="Piezo"/>
</dbReference>
<feature type="domain" description="Piezo TM1-24" evidence="2">
    <location>
        <begin position="4"/>
        <end position="64"/>
    </location>
</feature>
<feature type="transmembrane region" description="Helical" evidence="1">
    <location>
        <begin position="15"/>
        <end position="35"/>
    </location>
</feature>
<keyword evidence="1" id="KW-0472">Membrane</keyword>
<accession>A0A368F3T5</accession>
<comment type="caution">
    <text evidence="3">The sequence shown here is derived from an EMBL/GenBank/DDBJ whole genome shotgun (WGS) entry which is preliminary data.</text>
</comment>
<reference evidence="3 4" key="1">
    <citation type="submission" date="2014-10" db="EMBL/GenBank/DDBJ databases">
        <title>Draft genome of the hookworm Ancylostoma caninum.</title>
        <authorList>
            <person name="Mitreva M."/>
        </authorList>
    </citation>
    <scope>NUCLEOTIDE SEQUENCE [LARGE SCALE GENOMIC DNA]</scope>
    <source>
        <strain evidence="3 4">Baltimore</strain>
    </source>
</reference>
<dbReference type="AlphaFoldDB" id="A0A368F3T5"/>
<dbReference type="GO" id="GO:0008381">
    <property type="term" value="F:mechanosensitive monoatomic ion channel activity"/>
    <property type="evidence" value="ECO:0007669"/>
    <property type="project" value="InterPro"/>
</dbReference>
<name>A0A368F3T5_ANCCA</name>
<evidence type="ECO:0000256" key="1">
    <source>
        <dbReference type="SAM" id="Phobius"/>
    </source>
</evidence>
<dbReference type="STRING" id="29170.A0A368F3T5"/>
<keyword evidence="1" id="KW-1133">Transmembrane helix</keyword>
<organism evidence="3 4">
    <name type="scientific">Ancylostoma caninum</name>
    <name type="common">Dog hookworm</name>
    <dbReference type="NCBI Taxonomy" id="29170"/>
    <lineage>
        <taxon>Eukaryota</taxon>
        <taxon>Metazoa</taxon>
        <taxon>Ecdysozoa</taxon>
        <taxon>Nematoda</taxon>
        <taxon>Chromadorea</taxon>
        <taxon>Rhabditida</taxon>
        <taxon>Rhabditina</taxon>
        <taxon>Rhabditomorpha</taxon>
        <taxon>Strongyloidea</taxon>
        <taxon>Ancylostomatidae</taxon>
        <taxon>Ancylostomatinae</taxon>
        <taxon>Ancylostoma</taxon>
    </lineage>
</organism>
<dbReference type="PANTHER" id="PTHR47049">
    <property type="entry name" value="PIEZO-TYPE MECHANOSENSITIVE ION CHANNEL HOMOLOG"/>
    <property type="match status" value="1"/>
</dbReference>
<dbReference type="Proteomes" id="UP000252519">
    <property type="component" value="Unassembled WGS sequence"/>
</dbReference>
<keyword evidence="1" id="KW-0812">Transmembrane</keyword>
<protein>
    <recommendedName>
        <fullName evidence="2">Piezo TM1-24 domain-containing protein</fullName>
    </recommendedName>
</protein>
<dbReference type="PANTHER" id="PTHR47049:SF2">
    <property type="entry name" value="PIEZO-TYPE MECHANOSENSITIVE ION CHANNEL HOMOLOG"/>
    <property type="match status" value="1"/>
</dbReference>